<evidence type="ECO:0000256" key="2">
    <source>
        <dbReference type="ARBA" id="ARBA00022490"/>
    </source>
</evidence>
<dbReference type="HOGENOM" id="CLU_047631_1_1_0"/>
<evidence type="ECO:0000256" key="4">
    <source>
        <dbReference type="ARBA" id="ARBA00022759"/>
    </source>
</evidence>
<dbReference type="KEGG" id="str:Sterm_3336"/>
<keyword evidence="2 6" id="KW-0963">Cytoplasm</keyword>
<gene>
    <name evidence="6" type="primary">nfi</name>
    <name evidence="7" type="ordered locus">Sterm_3336</name>
</gene>
<evidence type="ECO:0000256" key="5">
    <source>
        <dbReference type="ARBA" id="ARBA00022801"/>
    </source>
</evidence>
<feature type="site" description="Interaction with target DNA" evidence="6">
    <location>
        <position position="79"/>
    </location>
</feature>
<dbReference type="STRING" id="526218.Sterm_3336"/>
<keyword evidence="6" id="KW-0479">Metal-binding</keyword>
<organism evidence="7 8">
    <name type="scientific">Sebaldella termitidis (strain ATCC 33386 / NCTC 11300)</name>
    <dbReference type="NCBI Taxonomy" id="526218"/>
    <lineage>
        <taxon>Bacteria</taxon>
        <taxon>Fusobacteriati</taxon>
        <taxon>Fusobacteriota</taxon>
        <taxon>Fusobacteriia</taxon>
        <taxon>Fusobacteriales</taxon>
        <taxon>Leptotrichiaceae</taxon>
        <taxon>Sebaldella</taxon>
    </lineage>
</organism>
<dbReference type="RefSeq" id="WP_012862758.1">
    <property type="nucleotide sequence ID" value="NC_013517.1"/>
</dbReference>
<name>D1AQB6_SEBTE</name>
<keyword evidence="8" id="KW-1185">Reference proteome</keyword>
<reference evidence="8" key="1">
    <citation type="submission" date="2009-09" db="EMBL/GenBank/DDBJ databases">
        <title>The complete chromosome of Sebaldella termitidis ATCC 33386.</title>
        <authorList>
            <consortium name="US DOE Joint Genome Institute (JGI-PGF)"/>
            <person name="Lucas S."/>
            <person name="Copeland A."/>
            <person name="Lapidus A."/>
            <person name="Glavina del Rio T."/>
            <person name="Dalin E."/>
            <person name="Tice H."/>
            <person name="Bruce D."/>
            <person name="Goodwin L."/>
            <person name="Pitluck S."/>
            <person name="Kyrpides N."/>
            <person name="Mavromatis K."/>
            <person name="Ivanova N."/>
            <person name="Mikhailova N."/>
            <person name="Sims D."/>
            <person name="Meincke L."/>
            <person name="Brettin T."/>
            <person name="Detter J.C."/>
            <person name="Han C."/>
            <person name="Larimer F."/>
            <person name="Land M."/>
            <person name="Hauser L."/>
            <person name="Markowitz V."/>
            <person name="Cheng J.F."/>
            <person name="Hugenholtz P."/>
            <person name="Woyke T."/>
            <person name="Wu D."/>
            <person name="Eisen J.A."/>
        </authorList>
    </citation>
    <scope>NUCLEOTIDE SEQUENCE [LARGE SCALE GENOMIC DNA]</scope>
    <source>
        <strain evidence="8">ATCC 33386 / NCTC 11300</strain>
    </source>
</reference>
<reference evidence="7 8" key="2">
    <citation type="journal article" date="2010" name="Stand. Genomic Sci.">
        <title>Complete genome sequence of Sebaldella termitidis type strain (NCTC 11300).</title>
        <authorList>
            <person name="Harmon-Smith M."/>
            <person name="Celia L."/>
            <person name="Chertkov O."/>
            <person name="Lapidus A."/>
            <person name="Copeland A."/>
            <person name="Glavina Del Rio T."/>
            <person name="Nolan M."/>
            <person name="Lucas S."/>
            <person name="Tice H."/>
            <person name="Cheng J.F."/>
            <person name="Han C."/>
            <person name="Detter J.C."/>
            <person name="Bruce D."/>
            <person name="Goodwin L."/>
            <person name="Pitluck S."/>
            <person name="Pati A."/>
            <person name="Liolios K."/>
            <person name="Ivanova N."/>
            <person name="Mavromatis K."/>
            <person name="Mikhailova N."/>
            <person name="Chen A."/>
            <person name="Palaniappan K."/>
            <person name="Land M."/>
            <person name="Hauser L."/>
            <person name="Chang Y.J."/>
            <person name="Jeffries C.D."/>
            <person name="Brettin T."/>
            <person name="Goker M."/>
            <person name="Beck B."/>
            <person name="Bristow J."/>
            <person name="Eisen J.A."/>
            <person name="Markowitz V."/>
            <person name="Hugenholtz P."/>
            <person name="Kyrpides N.C."/>
            <person name="Klenk H.P."/>
            <person name="Chen F."/>
        </authorList>
    </citation>
    <scope>NUCLEOTIDE SEQUENCE [LARGE SCALE GENOMIC DNA]</scope>
    <source>
        <strain evidence="8">ATCC 33386 / NCTC 11300</strain>
    </source>
</reference>
<evidence type="ECO:0000313" key="8">
    <source>
        <dbReference type="Proteomes" id="UP000000845"/>
    </source>
</evidence>
<dbReference type="EMBL" id="CP001739">
    <property type="protein sequence ID" value="ACZ10176.1"/>
    <property type="molecule type" value="Genomic_DNA"/>
</dbReference>
<sequence>MGIDSIKKKFMNIQQNLAGKIELKNNFGMKDIKLVAGVDLGYWDQDGKHFAVCCIVVVDFHSREVKEKVWSSGEITVPYIPGFLAFRELPLVMEAKAKLVSDPDIYMFDGNGYLHYTHMGIATHASFHLEKPTIGIAKSYLKIKNTEFIMPENTVGAYTDIVINNEVYGRVLRTRKDVKPVFVSCGNWIELDTAMEITMSFINGESRLPVPVRLADLETHVMREELSENGNV</sequence>
<comment type="subcellular location">
    <subcellularLocation>
        <location evidence="1 6">Cytoplasm</location>
    </subcellularLocation>
</comment>
<evidence type="ECO:0000256" key="3">
    <source>
        <dbReference type="ARBA" id="ARBA00022722"/>
    </source>
</evidence>
<feature type="binding site" evidence="6">
    <location>
        <position position="39"/>
    </location>
    <ligand>
        <name>Mg(2+)</name>
        <dbReference type="ChEBI" id="CHEBI:18420"/>
    </ligand>
</feature>
<dbReference type="eggNOG" id="COG1515">
    <property type="taxonomic scope" value="Bacteria"/>
</dbReference>
<dbReference type="GO" id="GO:0000287">
    <property type="term" value="F:magnesium ion binding"/>
    <property type="evidence" value="ECO:0007669"/>
    <property type="project" value="UniProtKB-UniRule"/>
</dbReference>
<dbReference type="HAMAP" id="MF_00801">
    <property type="entry name" value="Endonuclease_5"/>
    <property type="match status" value="1"/>
</dbReference>
<dbReference type="PANTHER" id="PTHR28511:SF1">
    <property type="entry name" value="ENDONUCLEASE V"/>
    <property type="match status" value="1"/>
</dbReference>
<feature type="binding site" evidence="6">
    <location>
        <position position="109"/>
    </location>
    <ligand>
        <name>Mg(2+)</name>
        <dbReference type="ChEBI" id="CHEBI:18420"/>
    </ligand>
</feature>
<keyword evidence="6" id="KW-0227">DNA damage</keyword>
<comment type="function">
    <text evidence="6">DNA repair enzyme involved in the repair of deaminated bases. Selectively cleaves double-stranded DNA at the second phosphodiester bond 3' to a deoxyinosine leaving behind the intact lesion on the nicked DNA.</text>
</comment>
<accession>D1AQB6</accession>
<dbReference type="GO" id="GO:0016891">
    <property type="term" value="F:RNA endonuclease activity producing 5'-phosphomonoesters, hydrolytic mechanism"/>
    <property type="evidence" value="ECO:0007669"/>
    <property type="project" value="TreeGrafter"/>
</dbReference>
<dbReference type="Gene3D" id="3.30.2170.10">
    <property type="entry name" value="archaeoglobus fulgidus dsm 4304 superfamily"/>
    <property type="match status" value="1"/>
</dbReference>
<dbReference type="GO" id="GO:0043737">
    <property type="term" value="F:deoxyribonuclease V activity"/>
    <property type="evidence" value="ECO:0007669"/>
    <property type="project" value="UniProtKB-UniRule"/>
</dbReference>
<dbReference type="PANTHER" id="PTHR28511">
    <property type="entry name" value="ENDONUCLEASE V"/>
    <property type="match status" value="1"/>
</dbReference>
<comment type="similarity">
    <text evidence="6">Belongs to the endonuclease V family.</text>
</comment>
<dbReference type="InterPro" id="IPR007581">
    <property type="entry name" value="Endonuclease-V"/>
</dbReference>
<keyword evidence="3 6" id="KW-0540">Nuclease</keyword>
<dbReference type="GO" id="GO:0006281">
    <property type="term" value="P:DNA repair"/>
    <property type="evidence" value="ECO:0007669"/>
    <property type="project" value="UniProtKB-UniRule"/>
</dbReference>
<dbReference type="CDD" id="cd06559">
    <property type="entry name" value="Endonuclease_V"/>
    <property type="match status" value="1"/>
</dbReference>
<proteinExistence type="inferred from homology"/>
<evidence type="ECO:0000256" key="1">
    <source>
        <dbReference type="ARBA" id="ARBA00004496"/>
    </source>
</evidence>
<evidence type="ECO:0000256" key="6">
    <source>
        <dbReference type="HAMAP-Rule" id="MF_00801"/>
    </source>
</evidence>
<dbReference type="GO" id="GO:0005737">
    <property type="term" value="C:cytoplasm"/>
    <property type="evidence" value="ECO:0007669"/>
    <property type="project" value="UniProtKB-SubCell"/>
</dbReference>
<keyword evidence="6" id="KW-0234">DNA repair</keyword>
<dbReference type="Proteomes" id="UP000000845">
    <property type="component" value="Chromosome"/>
</dbReference>
<dbReference type="GO" id="GO:0003727">
    <property type="term" value="F:single-stranded RNA binding"/>
    <property type="evidence" value="ECO:0007669"/>
    <property type="project" value="TreeGrafter"/>
</dbReference>
<dbReference type="Pfam" id="PF04493">
    <property type="entry name" value="Endonuclease_5"/>
    <property type="match status" value="1"/>
</dbReference>
<comment type="catalytic activity">
    <reaction evidence="6">
        <text>Endonucleolytic cleavage at apurinic or apyrimidinic sites to products with a 5'-phosphate.</text>
        <dbReference type="EC" id="3.1.21.7"/>
    </reaction>
</comment>
<dbReference type="EC" id="3.1.21.7" evidence="6"/>
<keyword evidence="4 6" id="KW-0255">Endonuclease</keyword>
<comment type="cofactor">
    <cofactor evidence="6">
        <name>Mg(2+)</name>
        <dbReference type="ChEBI" id="CHEBI:18420"/>
    </cofactor>
</comment>
<dbReference type="AlphaFoldDB" id="D1AQB6"/>
<evidence type="ECO:0000313" key="7">
    <source>
        <dbReference type="EMBL" id="ACZ10176.1"/>
    </source>
</evidence>
<protein>
    <recommendedName>
        <fullName evidence="6">Endonuclease V</fullName>
        <ecNumber evidence="6">3.1.21.7</ecNumber>
    </recommendedName>
    <alternativeName>
        <fullName evidence="6">Deoxyinosine 3'endonuclease</fullName>
    </alternativeName>
    <alternativeName>
        <fullName evidence="6">Deoxyribonuclease V</fullName>
        <shortName evidence="6">DNase V</shortName>
    </alternativeName>
</protein>
<keyword evidence="6" id="KW-0460">Magnesium</keyword>
<keyword evidence="5 6" id="KW-0378">Hydrolase</keyword>